<dbReference type="SUPFAM" id="SSF51316">
    <property type="entry name" value="Mss4-like"/>
    <property type="match status" value="1"/>
</dbReference>
<dbReference type="GO" id="GO:0030091">
    <property type="term" value="P:protein repair"/>
    <property type="evidence" value="ECO:0007669"/>
    <property type="project" value="InterPro"/>
</dbReference>
<comment type="similarity">
    <text evidence="1">Belongs to the MsrB Met sulfoxide reductase family.</text>
</comment>
<keyword evidence="8" id="KW-1185">Reference proteome</keyword>
<evidence type="ECO:0000256" key="3">
    <source>
        <dbReference type="ARBA" id="ARBA00023002"/>
    </source>
</evidence>
<dbReference type="GO" id="GO:0033743">
    <property type="term" value="F:peptide-methionine (R)-S-oxide reductase activity"/>
    <property type="evidence" value="ECO:0007669"/>
    <property type="project" value="UniProtKB-EC"/>
</dbReference>
<gene>
    <name evidence="7" type="ORF">SteCoe_16430</name>
</gene>
<dbReference type="Proteomes" id="UP000187209">
    <property type="component" value="Unassembled WGS sequence"/>
</dbReference>
<dbReference type="InterPro" id="IPR011057">
    <property type="entry name" value="Mss4-like_sf"/>
</dbReference>
<dbReference type="InterPro" id="IPR028427">
    <property type="entry name" value="Met_Sox_Rdtase_MsrB"/>
</dbReference>
<evidence type="ECO:0000256" key="4">
    <source>
        <dbReference type="ARBA" id="ARBA00048488"/>
    </source>
</evidence>
<evidence type="ECO:0000256" key="2">
    <source>
        <dbReference type="ARBA" id="ARBA00012499"/>
    </source>
</evidence>
<evidence type="ECO:0000256" key="1">
    <source>
        <dbReference type="ARBA" id="ARBA00007174"/>
    </source>
</evidence>
<keyword evidence="3" id="KW-0560">Oxidoreductase</keyword>
<evidence type="ECO:0000259" key="6">
    <source>
        <dbReference type="PROSITE" id="PS51790"/>
    </source>
</evidence>
<organism evidence="7 8">
    <name type="scientific">Stentor coeruleus</name>
    <dbReference type="NCBI Taxonomy" id="5963"/>
    <lineage>
        <taxon>Eukaryota</taxon>
        <taxon>Sar</taxon>
        <taxon>Alveolata</taxon>
        <taxon>Ciliophora</taxon>
        <taxon>Postciliodesmatophora</taxon>
        <taxon>Heterotrichea</taxon>
        <taxon>Heterotrichida</taxon>
        <taxon>Stentoridae</taxon>
        <taxon>Stentor</taxon>
    </lineage>
</organism>
<dbReference type="OrthoDB" id="44061at2759"/>
<comment type="caution">
    <text evidence="7">The sequence shown here is derived from an EMBL/GenBank/DDBJ whole genome shotgun (WGS) entry which is preliminary data.</text>
</comment>
<dbReference type="GO" id="GO:0006979">
    <property type="term" value="P:response to oxidative stress"/>
    <property type="evidence" value="ECO:0007669"/>
    <property type="project" value="InterPro"/>
</dbReference>
<sequence length="150" mass="17472">MLGKFIRKFADLKMKMYPHEYFVTQGKGIERPFTGEYWWMTDIGNYNCKVCKNSLFPSHYKFFPKTGHCAFFDSHPGATKVENGELQCSKCQSHLGHATDDGPLPTFKNLQVKSAALIFEPKPWWEAPPTRNERRKIRDRLKAKEANKKK</sequence>
<dbReference type="PROSITE" id="PS51790">
    <property type="entry name" value="MSRB"/>
    <property type="match status" value="1"/>
</dbReference>
<dbReference type="GO" id="GO:0005737">
    <property type="term" value="C:cytoplasm"/>
    <property type="evidence" value="ECO:0007669"/>
    <property type="project" value="TreeGrafter"/>
</dbReference>
<dbReference type="Pfam" id="PF01641">
    <property type="entry name" value="SelR"/>
    <property type="match status" value="1"/>
</dbReference>
<comment type="catalytic activity">
    <reaction evidence="4">
        <text>L-methionyl-[protein] + [thioredoxin]-disulfide + H2O = L-methionyl-(R)-S-oxide-[protein] + [thioredoxin]-dithiol</text>
        <dbReference type="Rhea" id="RHEA:24164"/>
        <dbReference type="Rhea" id="RHEA-COMP:10698"/>
        <dbReference type="Rhea" id="RHEA-COMP:10700"/>
        <dbReference type="Rhea" id="RHEA-COMP:12313"/>
        <dbReference type="Rhea" id="RHEA-COMP:12314"/>
        <dbReference type="ChEBI" id="CHEBI:15377"/>
        <dbReference type="ChEBI" id="CHEBI:16044"/>
        <dbReference type="ChEBI" id="CHEBI:29950"/>
        <dbReference type="ChEBI" id="CHEBI:45764"/>
        <dbReference type="ChEBI" id="CHEBI:50058"/>
        <dbReference type="EC" id="1.8.4.12"/>
    </reaction>
</comment>
<reference evidence="7 8" key="1">
    <citation type="submission" date="2016-11" db="EMBL/GenBank/DDBJ databases">
        <title>The macronuclear genome of Stentor coeruleus: a giant cell with tiny introns.</title>
        <authorList>
            <person name="Slabodnick M."/>
            <person name="Ruby J.G."/>
            <person name="Reiff S.B."/>
            <person name="Swart E.C."/>
            <person name="Gosai S."/>
            <person name="Prabakaran S."/>
            <person name="Witkowska E."/>
            <person name="Larue G.E."/>
            <person name="Fisher S."/>
            <person name="Freeman R.M."/>
            <person name="Gunawardena J."/>
            <person name="Chu W."/>
            <person name="Stover N.A."/>
            <person name="Gregory B.D."/>
            <person name="Nowacki M."/>
            <person name="Derisi J."/>
            <person name="Roy S.W."/>
            <person name="Marshall W.F."/>
            <person name="Sood P."/>
        </authorList>
    </citation>
    <scope>NUCLEOTIDE SEQUENCE [LARGE SCALE GENOMIC DNA]</scope>
    <source>
        <strain evidence="7">WM001</strain>
    </source>
</reference>
<protein>
    <recommendedName>
        <fullName evidence="2">peptide-methionine (R)-S-oxide reductase</fullName>
        <ecNumber evidence="2">1.8.4.12</ecNumber>
    </recommendedName>
</protein>
<dbReference type="Gene3D" id="2.170.150.20">
    <property type="entry name" value="Peptide methionine sulfoxide reductase"/>
    <property type="match status" value="1"/>
</dbReference>
<feature type="compositionally biased region" description="Basic and acidic residues" evidence="5">
    <location>
        <begin position="140"/>
        <end position="150"/>
    </location>
</feature>
<evidence type="ECO:0000256" key="5">
    <source>
        <dbReference type="SAM" id="MobiDB-lite"/>
    </source>
</evidence>
<dbReference type="InterPro" id="IPR002579">
    <property type="entry name" value="Met_Sox_Rdtase_MsrB_dom"/>
</dbReference>
<dbReference type="AlphaFoldDB" id="A0A1R2C1C3"/>
<dbReference type="PANTHER" id="PTHR10173">
    <property type="entry name" value="METHIONINE SULFOXIDE REDUCTASE"/>
    <property type="match status" value="1"/>
</dbReference>
<dbReference type="EMBL" id="MPUH01000327">
    <property type="protein sequence ID" value="OMJ82781.1"/>
    <property type="molecule type" value="Genomic_DNA"/>
</dbReference>
<name>A0A1R2C1C3_9CILI</name>
<dbReference type="PANTHER" id="PTHR10173:SF52">
    <property type="entry name" value="METHIONINE-R-SULFOXIDE REDUCTASE B1"/>
    <property type="match status" value="1"/>
</dbReference>
<proteinExistence type="inferred from homology"/>
<evidence type="ECO:0000313" key="8">
    <source>
        <dbReference type="Proteomes" id="UP000187209"/>
    </source>
</evidence>
<evidence type="ECO:0000313" key="7">
    <source>
        <dbReference type="EMBL" id="OMJ82781.1"/>
    </source>
</evidence>
<accession>A0A1R2C1C3</accession>
<dbReference type="EC" id="1.8.4.12" evidence="2"/>
<feature type="region of interest" description="Disordered" evidence="5">
    <location>
        <begin position="128"/>
        <end position="150"/>
    </location>
</feature>
<feature type="domain" description="MsrB" evidence="6">
    <location>
        <begin position="9"/>
        <end position="122"/>
    </location>
</feature>